<proteinExistence type="predicted"/>
<dbReference type="Proteomes" id="UP001552299">
    <property type="component" value="Unassembled WGS sequence"/>
</dbReference>
<dbReference type="AlphaFoldDB" id="A0ABD0V842"/>
<gene>
    <name evidence="2" type="ORF">M5K25_010810</name>
</gene>
<name>A0ABD0V842_DENTH</name>
<comment type="caution">
    <text evidence="2">The sequence shown here is derived from an EMBL/GenBank/DDBJ whole genome shotgun (WGS) entry which is preliminary data.</text>
</comment>
<feature type="region of interest" description="Disordered" evidence="1">
    <location>
        <begin position="191"/>
        <end position="219"/>
    </location>
</feature>
<evidence type="ECO:0000313" key="2">
    <source>
        <dbReference type="EMBL" id="KAL0918776.1"/>
    </source>
</evidence>
<protein>
    <submittedName>
        <fullName evidence="2">Uncharacterized protein</fullName>
    </submittedName>
</protein>
<feature type="compositionally biased region" description="Polar residues" evidence="1">
    <location>
        <begin position="209"/>
        <end position="219"/>
    </location>
</feature>
<reference evidence="2 3" key="1">
    <citation type="journal article" date="2024" name="Plant Biotechnol. J.">
        <title>Dendrobium thyrsiflorum genome and its molecular insights into genes involved in important horticultural traits.</title>
        <authorList>
            <person name="Chen B."/>
            <person name="Wang J.Y."/>
            <person name="Zheng P.J."/>
            <person name="Li K.L."/>
            <person name="Liang Y.M."/>
            <person name="Chen X.F."/>
            <person name="Zhang C."/>
            <person name="Zhao X."/>
            <person name="He X."/>
            <person name="Zhang G.Q."/>
            <person name="Liu Z.J."/>
            <person name="Xu Q."/>
        </authorList>
    </citation>
    <scope>NUCLEOTIDE SEQUENCE [LARGE SCALE GENOMIC DNA]</scope>
    <source>
        <strain evidence="2">GZMU011</strain>
    </source>
</reference>
<organism evidence="2 3">
    <name type="scientific">Dendrobium thyrsiflorum</name>
    <name type="common">Pinecone-like raceme dendrobium</name>
    <name type="synonym">Orchid</name>
    <dbReference type="NCBI Taxonomy" id="117978"/>
    <lineage>
        <taxon>Eukaryota</taxon>
        <taxon>Viridiplantae</taxon>
        <taxon>Streptophyta</taxon>
        <taxon>Embryophyta</taxon>
        <taxon>Tracheophyta</taxon>
        <taxon>Spermatophyta</taxon>
        <taxon>Magnoliopsida</taxon>
        <taxon>Liliopsida</taxon>
        <taxon>Asparagales</taxon>
        <taxon>Orchidaceae</taxon>
        <taxon>Epidendroideae</taxon>
        <taxon>Malaxideae</taxon>
        <taxon>Dendrobiinae</taxon>
        <taxon>Dendrobium</taxon>
    </lineage>
</organism>
<keyword evidence="3" id="KW-1185">Reference proteome</keyword>
<evidence type="ECO:0000256" key="1">
    <source>
        <dbReference type="SAM" id="MobiDB-lite"/>
    </source>
</evidence>
<evidence type="ECO:0000313" key="3">
    <source>
        <dbReference type="Proteomes" id="UP001552299"/>
    </source>
</evidence>
<accession>A0ABD0V842</accession>
<sequence length="219" mass="24836">MFPHIFQRGEGHQLLVSASYLYLGNVIFRNGQNKALSTLVLCHHQEGKKGEGFSAVIRRVRKDMERFSAITSRVRKDVEQFFVVTGEGEKGRGTFPSLGNRINMTPLLSIVTHLIMTNTPIDEAQLILDYIHNLTDIRHPQTKRKKNIALGHLVSYVLDKKYSMIYPEPPTEEPIFFTNASFRALFHEDQAAGGEDEEREATLEPAPGPNQNAYQEIIN</sequence>
<dbReference type="EMBL" id="JANQDX010000009">
    <property type="protein sequence ID" value="KAL0918776.1"/>
    <property type="molecule type" value="Genomic_DNA"/>
</dbReference>